<evidence type="ECO:0000313" key="1">
    <source>
        <dbReference type="EMBL" id="CCC89974.1"/>
    </source>
</evidence>
<protein>
    <submittedName>
        <fullName evidence="1">Uncharacterized protein TCIL3000_4_560</fullName>
    </submittedName>
</protein>
<dbReference type="VEuPathDB" id="TriTrypDB:TcIL3000_4_560"/>
<accession>G0UKR9</accession>
<dbReference type="SUPFAM" id="SSF82199">
    <property type="entry name" value="SET domain"/>
    <property type="match status" value="1"/>
</dbReference>
<dbReference type="InterPro" id="IPR046341">
    <property type="entry name" value="SET_dom_sf"/>
</dbReference>
<dbReference type="AlphaFoldDB" id="G0UKR9"/>
<name>G0UKR9_TRYCI</name>
<proteinExistence type="predicted"/>
<gene>
    <name evidence="1" type="ORF">TCIL3000_4_560</name>
</gene>
<dbReference type="Gene3D" id="3.90.1410.10">
    <property type="entry name" value="set domain protein methyltransferase, domain 1"/>
    <property type="match status" value="1"/>
</dbReference>
<reference evidence="1" key="1">
    <citation type="journal article" date="2012" name="Proc. Natl. Acad. Sci. U.S.A.">
        <title>Antigenic diversity is generated by distinct evolutionary mechanisms in African trypanosome species.</title>
        <authorList>
            <person name="Jackson A.P."/>
            <person name="Berry A."/>
            <person name="Aslett M."/>
            <person name="Allison H.C."/>
            <person name="Burton P."/>
            <person name="Vavrova-Anderson J."/>
            <person name="Brown R."/>
            <person name="Browne H."/>
            <person name="Corton N."/>
            <person name="Hauser H."/>
            <person name="Gamble J."/>
            <person name="Gilderthorp R."/>
            <person name="Marcello L."/>
            <person name="McQuillan J."/>
            <person name="Otto T.D."/>
            <person name="Quail M.A."/>
            <person name="Sanders M.J."/>
            <person name="van Tonder A."/>
            <person name="Ginger M.L."/>
            <person name="Field M.C."/>
            <person name="Barry J.D."/>
            <person name="Hertz-Fowler C."/>
            <person name="Berriman M."/>
        </authorList>
    </citation>
    <scope>NUCLEOTIDE SEQUENCE</scope>
    <source>
        <strain evidence="1">IL3000</strain>
    </source>
</reference>
<dbReference type="EMBL" id="HE575317">
    <property type="protein sequence ID" value="CCC89974.1"/>
    <property type="molecule type" value="Genomic_DNA"/>
</dbReference>
<organism evidence="1">
    <name type="scientific">Trypanosoma congolense (strain IL3000)</name>
    <dbReference type="NCBI Taxonomy" id="1068625"/>
    <lineage>
        <taxon>Eukaryota</taxon>
        <taxon>Discoba</taxon>
        <taxon>Euglenozoa</taxon>
        <taxon>Kinetoplastea</taxon>
        <taxon>Metakinetoplastina</taxon>
        <taxon>Trypanosomatida</taxon>
        <taxon>Trypanosomatidae</taxon>
        <taxon>Trypanosoma</taxon>
        <taxon>Nannomonas</taxon>
    </lineage>
</organism>
<sequence length="197" mass="22731">MLPDPLAFKALEEESDRYCRLHHTALHPRLVDVRTQMQEEVCTAYGVIAENNLVPSPSYFRWAVDIILSRSHQLPLCWRSACGNGIELGVLPFIDLINGDDGVSRKRNARVEVAFEVGELPRWYLDEFLRESERRGTDGEGELRRLLDDHFFALVSLERDLAASEEVIMTYELPQWSAGTLKSEDELRLGRLLRYHF</sequence>